<dbReference type="PRINTS" id="PR01437">
    <property type="entry name" value="NUOXDRDTASE4"/>
</dbReference>
<dbReference type="PANTHER" id="PTHR42682">
    <property type="entry name" value="HYDROGENASE-4 COMPONENT F"/>
    <property type="match status" value="1"/>
</dbReference>
<accession>A0A7K0ELW5</accession>
<evidence type="ECO:0000313" key="11">
    <source>
        <dbReference type="Proteomes" id="UP000441754"/>
    </source>
</evidence>
<keyword evidence="6 8" id="KW-0472">Membrane</keyword>
<gene>
    <name evidence="10" type="ORF">GJJ30_14335</name>
</gene>
<evidence type="ECO:0000313" key="10">
    <source>
        <dbReference type="EMBL" id="MRS62476.1"/>
    </source>
</evidence>
<evidence type="ECO:0000256" key="2">
    <source>
        <dbReference type="ARBA" id="ARBA00022475"/>
    </source>
</evidence>
<feature type="transmembrane region" description="Helical" evidence="8">
    <location>
        <begin position="6"/>
        <end position="22"/>
    </location>
</feature>
<evidence type="ECO:0000256" key="1">
    <source>
        <dbReference type="ARBA" id="ARBA00004651"/>
    </source>
</evidence>
<comment type="caution">
    <text evidence="10">The sequence shown here is derived from an EMBL/GenBank/DDBJ whole genome shotgun (WGS) entry which is preliminary data.</text>
</comment>
<evidence type="ECO:0000256" key="4">
    <source>
        <dbReference type="ARBA" id="ARBA00022989"/>
    </source>
</evidence>
<dbReference type="PANTHER" id="PTHR42682:SF3">
    <property type="entry name" value="FORMATE HYDROGENLYASE SUBUNIT 3-RELATED"/>
    <property type="match status" value="1"/>
</dbReference>
<dbReference type="InterPro" id="IPR052175">
    <property type="entry name" value="ComplexI-like_HydComp"/>
</dbReference>
<evidence type="ECO:0000259" key="9">
    <source>
        <dbReference type="Pfam" id="PF00361"/>
    </source>
</evidence>
<protein>
    <recommendedName>
        <fullName evidence="9">NADH:quinone oxidoreductase/Mrp antiporter transmembrane domain-containing protein</fullName>
    </recommendedName>
</protein>
<feature type="transmembrane region" description="Helical" evidence="8">
    <location>
        <begin position="131"/>
        <end position="150"/>
    </location>
</feature>
<evidence type="ECO:0000256" key="5">
    <source>
        <dbReference type="ARBA" id="ARBA00023002"/>
    </source>
</evidence>
<organism evidence="10 11">
    <name type="scientific">Larkinella terrae</name>
    <dbReference type="NCBI Taxonomy" id="2025311"/>
    <lineage>
        <taxon>Bacteria</taxon>
        <taxon>Pseudomonadati</taxon>
        <taxon>Bacteroidota</taxon>
        <taxon>Cytophagia</taxon>
        <taxon>Cytophagales</taxon>
        <taxon>Spirosomataceae</taxon>
        <taxon>Larkinella</taxon>
    </lineage>
</organism>
<proteinExistence type="predicted"/>
<feature type="transmembrane region" description="Helical" evidence="8">
    <location>
        <begin position="265"/>
        <end position="284"/>
    </location>
</feature>
<feature type="transmembrane region" description="Helical" evidence="8">
    <location>
        <begin position="162"/>
        <end position="183"/>
    </location>
</feature>
<keyword evidence="3 7" id="KW-0812">Transmembrane</keyword>
<feature type="transmembrane region" description="Helical" evidence="8">
    <location>
        <begin position="203"/>
        <end position="226"/>
    </location>
</feature>
<keyword evidence="11" id="KW-1185">Reference proteome</keyword>
<dbReference type="InterPro" id="IPR001750">
    <property type="entry name" value="ND/Mrp_TM"/>
</dbReference>
<feature type="transmembrane region" description="Helical" evidence="8">
    <location>
        <begin position="238"/>
        <end position="259"/>
    </location>
</feature>
<dbReference type="InterPro" id="IPR003918">
    <property type="entry name" value="NADH_UbQ_OxRdtase"/>
</dbReference>
<feature type="transmembrane region" description="Helical" evidence="8">
    <location>
        <begin position="296"/>
        <end position="313"/>
    </location>
</feature>
<dbReference type="GO" id="GO:0016491">
    <property type="term" value="F:oxidoreductase activity"/>
    <property type="evidence" value="ECO:0007669"/>
    <property type="project" value="UniProtKB-KW"/>
</dbReference>
<dbReference type="Proteomes" id="UP000441754">
    <property type="component" value="Unassembled WGS sequence"/>
</dbReference>
<dbReference type="RefSeq" id="WP_154175844.1">
    <property type="nucleotide sequence ID" value="NZ_WJXZ01000007.1"/>
</dbReference>
<feature type="transmembrane region" description="Helical" evidence="8">
    <location>
        <begin position="472"/>
        <end position="493"/>
    </location>
</feature>
<feature type="transmembrane region" description="Helical" evidence="8">
    <location>
        <begin position="380"/>
        <end position="408"/>
    </location>
</feature>
<evidence type="ECO:0000256" key="3">
    <source>
        <dbReference type="ARBA" id="ARBA00022692"/>
    </source>
</evidence>
<feature type="transmembrane region" description="Helical" evidence="8">
    <location>
        <begin position="420"/>
        <end position="441"/>
    </location>
</feature>
<keyword evidence="4 8" id="KW-1133">Transmembrane helix</keyword>
<reference evidence="10 11" key="1">
    <citation type="journal article" date="2018" name="Antonie Van Leeuwenhoek">
        <title>Larkinella terrae sp. nov., isolated from soil on Jeju Island, South Korea.</title>
        <authorList>
            <person name="Ten L.N."/>
            <person name="Jeon J."/>
            <person name="Park S.J."/>
            <person name="Park S."/>
            <person name="Lee S.Y."/>
            <person name="Kim M.K."/>
            <person name="Jung H.Y."/>
        </authorList>
    </citation>
    <scope>NUCLEOTIDE SEQUENCE [LARGE SCALE GENOMIC DNA]</scope>
    <source>
        <strain evidence="10 11">KCTC 52001</strain>
    </source>
</reference>
<feature type="domain" description="NADH:quinone oxidoreductase/Mrp antiporter transmembrane" evidence="9">
    <location>
        <begin position="132"/>
        <end position="408"/>
    </location>
</feature>
<keyword evidence="5" id="KW-0560">Oxidoreductase</keyword>
<comment type="subcellular location">
    <subcellularLocation>
        <location evidence="1">Cell membrane</location>
        <topology evidence="1">Multi-pass membrane protein</topology>
    </subcellularLocation>
    <subcellularLocation>
        <location evidence="7">Membrane</location>
        <topology evidence="7">Multi-pass membrane protein</topology>
    </subcellularLocation>
</comment>
<name>A0A7K0ELW5_9BACT</name>
<feature type="transmembrane region" description="Helical" evidence="8">
    <location>
        <begin position="29"/>
        <end position="52"/>
    </location>
</feature>
<feature type="transmembrane region" description="Helical" evidence="8">
    <location>
        <begin position="72"/>
        <end position="95"/>
    </location>
</feature>
<sequence>MESAVLLFTAAGSFGVFVFRGQTKYYFSLFLHILLIITASSWAFRALSAGGVMQFNLLEKIRLFLSVNIDSLSAFFLSVISLTMLTGVLYANGYLKLYRQTRSDLQLSFHHLALLWLHISMILATTLRGGIAFLTAWELMAISSFGLVVFEVERREIFKIGLNYLLQIQTGFVLILVAFLASHSTHHAFGFDSLSAYFAQHEVWPVFLLLLIGFGSYAGFVPFHSWLPPTQLAAPSHVSGIMSGVLIQMGIYGILRVITYVHTELLTIGLIILAISLLSGIVGIRLAFTQHDGKKLLAYSSIANAGIIGIGIGSGLVGLAFGSPVLAALGFTGGILHLVNHSLSKSLLFYCVGSIYRATHTRNFEQLGGLIKTMPKTSTAFLVGTLAICGLPPFNGFISEFLIYSGLLKGLRLETASLNLIIWTIIGGLSVIAGLTLFGFLKVFETVFLGTPYSEPVGQAKEVTDDMMMPKVMAGLGILAVGVFPAFFLRLTGKVTALFVNDLSPLNEVTSSLIYSEIAGTILVGLILLVLWNRAQKPLRMNYHQPNSFRKPHREHWYG</sequence>
<dbReference type="EMBL" id="WJXZ01000007">
    <property type="protein sequence ID" value="MRS62476.1"/>
    <property type="molecule type" value="Genomic_DNA"/>
</dbReference>
<dbReference type="GO" id="GO:0005886">
    <property type="term" value="C:plasma membrane"/>
    <property type="evidence" value="ECO:0007669"/>
    <property type="project" value="UniProtKB-SubCell"/>
</dbReference>
<evidence type="ECO:0000256" key="6">
    <source>
        <dbReference type="ARBA" id="ARBA00023136"/>
    </source>
</evidence>
<dbReference type="OrthoDB" id="9807568at2"/>
<dbReference type="GO" id="GO:0008137">
    <property type="term" value="F:NADH dehydrogenase (ubiquinone) activity"/>
    <property type="evidence" value="ECO:0007669"/>
    <property type="project" value="InterPro"/>
</dbReference>
<evidence type="ECO:0000256" key="7">
    <source>
        <dbReference type="RuleBase" id="RU000320"/>
    </source>
</evidence>
<feature type="transmembrane region" description="Helical" evidence="8">
    <location>
        <begin position="513"/>
        <end position="532"/>
    </location>
</feature>
<evidence type="ECO:0000256" key="8">
    <source>
        <dbReference type="SAM" id="Phobius"/>
    </source>
</evidence>
<keyword evidence="2" id="KW-1003">Cell membrane</keyword>
<dbReference type="AlphaFoldDB" id="A0A7K0ELW5"/>
<feature type="transmembrane region" description="Helical" evidence="8">
    <location>
        <begin position="107"/>
        <end position="125"/>
    </location>
</feature>
<dbReference type="GO" id="GO:0042773">
    <property type="term" value="P:ATP synthesis coupled electron transport"/>
    <property type="evidence" value="ECO:0007669"/>
    <property type="project" value="InterPro"/>
</dbReference>
<dbReference type="Pfam" id="PF00361">
    <property type="entry name" value="Proton_antipo_M"/>
    <property type="match status" value="1"/>
</dbReference>